<evidence type="ECO:0000256" key="8">
    <source>
        <dbReference type="ARBA" id="ARBA00022989"/>
    </source>
</evidence>
<sequence>MLRVLLESLAYFCAYNNKSMNLCLLEVNSTVNYLPIAIQLLFALGFVVITLVATHLLGPSRKTGDKLENFESGIDAVGNARQPVAIKYFLVAILFVLFDVEVIFFYPYAVNFKALGWEGFLAVLMFVAFFLCGFIYIIKKGALRWED</sequence>
<dbReference type="HAMAP" id="MF_01394">
    <property type="entry name" value="NDH1_NuoA"/>
    <property type="match status" value="1"/>
</dbReference>
<comment type="similarity">
    <text evidence="2 11 12">Belongs to the complex I subunit 3 family.</text>
</comment>
<dbReference type="PANTHER" id="PTHR11058:SF22">
    <property type="entry name" value="NADH-QUINONE OXIDOREDUCTASE SUBUNIT A"/>
    <property type="match status" value="1"/>
</dbReference>
<feature type="transmembrane region" description="Helical" evidence="11">
    <location>
        <begin position="36"/>
        <end position="57"/>
    </location>
</feature>
<dbReference type="Pfam" id="PF00507">
    <property type="entry name" value="Oxidored_q4"/>
    <property type="match status" value="1"/>
</dbReference>
<dbReference type="Gene3D" id="1.20.58.1610">
    <property type="entry name" value="NADH:ubiquinone/plastoquinone oxidoreductase, chain 3"/>
    <property type="match status" value="1"/>
</dbReference>
<dbReference type="EC" id="7.1.1.-" evidence="11"/>
<feature type="transmembrane region" description="Helical" evidence="11">
    <location>
        <begin position="88"/>
        <end position="108"/>
    </location>
</feature>
<reference evidence="13 14" key="1">
    <citation type="submission" date="2015-04" db="EMBL/GenBank/DDBJ databases">
        <title>Whole genome shotgun sequence of Flavihumibacter petaseus NBRC 106054.</title>
        <authorList>
            <person name="Miyazawa S."/>
            <person name="Hosoyama A."/>
            <person name="Hashimoto M."/>
            <person name="Noguchi M."/>
            <person name="Tsuchikane K."/>
            <person name="Ohji S."/>
            <person name="Yamazoe A."/>
            <person name="Ichikawa N."/>
            <person name="Kimura A."/>
            <person name="Fujita N."/>
        </authorList>
    </citation>
    <scope>NUCLEOTIDE SEQUENCE [LARGE SCALE GENOMIC DNA]</scope>
    <source>
        <strain evidence="13 14">NBRC 106054</strain>
    </source>
</reference>
<evidence type="ECO:0000256" key="1">
    <source>
        <dbReference type="ARBA" id="ARBA00004141"/>
    </source>
</evidence>
<evidence type="ECO:0000313" key="14">
    <source>
        <dbReference type="Proteomes" id="UP000033121"/>
    </source>
</evidence>
<keyword evidence="14" id="KW-1185">Reference proteome</keyword>
<organism evidence="13 14">
    <name type="scientific">Flavihumibacter petaseus NBRC 106054</name>
    <dbReference type="NCBI Taxonomy" id="1220578"/>
    <lineage>
        <taxon>Bacteria</taxon>
        <taxon>Pseudomonadati</taxon>
        <taxon>Bacteroidota</taxon>
        <taxon>Chitinophagia</taxon>
        <taxon>Chitinophagales</taxon>
        <taxon>Chitinophagaceae</taxon>
        <taxon>Flavihumibacter</taxon>
    </lineage>
</organism>
<keyword evidence="6 11" id="KW-0874">Quinone</keyword>
<evidence type="ECO:0000256" key="5">
    <source>
        <dbReference type="ARBA" id="ARBA00022692"/>
    </source>
</evidence>
<evidence type="ECO:0000256" key="10">
    <source>
        <dbReference type="ARBA" id="ARBA00023136"/>
    </source>
</evidence>
<comment type="catalytic activity">
    <reaction evidence="11 12">
        <text>a quinone + NADH + 5 H(+)(in) = a quinol + NAD(+) + 4 H(+)(out)</text>
        <dbReference type="Rhea" id="RHEA:57888"/>
        <dbReference type="ChEBI" id="CHEBI:15378"/>
        <dbReference type="ChEBI" id="CHEBI:24646"/>
        <dbReference type="ChEBI" id="CHEBI:57540"/>
        <dbReference type="ChEBI" id="CHEBI:57945"/>
        <dbReference type="ChEBI" id="CHEBI:132124"/>
    </reaction>
</comment>
<evidence type="ECO:0000256" key="12">
    <source>
        <dbReference type="RuleBase" id="RU003639"/>
    </source>
</evidence>
<dbReference type="InterPro" id="IPR000440">
    <property type="entry name" value="NADH_UbQ/plastoQ_OxRdtase_su3"/>
</dbReference>
<dbReference type="Proteomes" id="UP000033121">
    <property type="component" value="Unassembled WGS sequence"/>
</dbReference>
<dbReference type="GO" id="GO:0005886">
    <property type="term" value="C:plasma membrane"/>
    <property type="evidence" value="ECO:0007669"/>
    <property type="project" value="UniProtKB-SubCell"/>
</dbReference>
<evidence type="ECO:0000256" key="2">
    <source>
        <dbReference type="ARBA" id="ARBA00008472"/>
    </source>
</evidence>
<comment type="subcellular location">
    <subcellularLocation>
        <location evidence="11 12">Cell membrane</location>
        <topology evidence="11 12">Multi-pass membrane protein</topology>
    </subcellularLocation>
    <subcellularLocation>
        <location evidence="1">Membrane</location>
        <topology evidence="1">Multi-pass membrane protein</topology>
    </subcellularLocation>
</comment>
<evidence type="ECO:0000256" key="9">
    <source>
        <dbReference type="ARBA" id="ARBA00023027"/>
    </source>
</evidence>
<keyword evidence="7 11" id="KW-1278">Translocase</keyword>
<keyword evidence="10 11" id="KW-0472">Membrane</keyword>
<gene>
    <name evidence="11 13" type="primary">nuoA</name>
    <name evidence="13" type="ORF">FPE01S_01_05080</name>
</gene>
<dbReference type="GO" id="GO:0008137">
    <property type="term" value="F:NADH dehydrogenase (ubiquinone) activity"/>
    <property type="evidence" value="ECO:0007669"/>
    <property type="project" value="InterPro"/>
</dbReference>
<feature type="transmembrane region" description="Helical" evidence="11">
    <location>
        <begin position="120"/>
        <end position="138"/>
    </location>
</feature>
<dbReference type="PANTHER" id="PTHR11058">
    <property type="entry name" value="NADH-UBIQUINONE OXIDOREDUCTASE CHAIN 3"/>
    <property type="match status" value="1"/>
</dbReference>
<keyword evidence="9 11" id="KW-0520">NAD</keyword>
<comment type="function">
    <text evidence="11">NDH-1 shuttles electrons from NADH, via FMN and iron-sulfur (Fe-S) centers, to quinones in the respiratory chain. The immediate electron acceptor for the enzyme in this species is believed to be a menaquinone. Couples the redox reaction to proton translocation (for every two electrons transferred, four hydrogen ions are translocated across the cytoplasmic membrane), and thus conserves the redox energy in a proton gradient.</text>
</comment>
<evidence type="ECO:0000256" key="4">
    <source>
        <dbReference type="ARBA" id="ARBA00022475"/>
    </source>
</evidence>
<evidence type="ECO:0000256" key="6">
    <source>
        <dbReference type="ARBA" id="ARBA00022719"/>
    </source>
</evidence>
<dbReference type="EMBL" id="BBWV01000001">
    <property type="protein sequence ID" value="GAO41494.1"/>
    <property type="molecule type" value="Genomic_DNA"/>
</dbReference>
<keyword evidence="3 11" id="KW-0813">Transport</keyword>
<dbReference type="GO" id="GO:0030964">
    <property type="term" value="C:NADH dehydrogenase complex"/>
    <property type="evidence" value="ECO:0007669"/>
    <property type="project" value="TreeGrafter"/>
</dbReference>
<name>A0A0E9MV96_9BACT</name>
<keyword evidence="5 11" id="KW-0812">Transmembrane</keyword>
<evidence type="ECO:0000313" key="13">
    <source>
        <dbReference type="EMBL" id="GAO41494.1"/>
    </source>
</evidence>
<dbReference type="AlphaFoldDB" id="A0A0E9MV96"/>
<evidence type="ECO:0000256" key="11">
    <source>
        <dbReference type="HAMAP-Rule" id="MF_01394"/>
    </source>
</evidence>
<evidence type="ECO:0000256" key="7">
    <source>
        <dbReference type="ARBA" id="ARBA00022967"/>
    </source>
</evidence>
<dbReference type="STRING" id="1220578.FPE01S_01_05080"/>
<dbReference type="GO" id="GO:0048038">
    <property type="term" value="F:quinone binding"/>
    <property type="evidence" value="ECO:0007669"/>
    <property type="project" value="UniProtKB-KW"/>
</dbReference>
<evidence type="ECO:0000256" key="3">
    <source>
        <dbReference type="ARBA" id="ARBA00022448"/>
    </source>
</evidence>
<comment type="caution">
    <text evidence="13">The sequence shown here is derived from an EMBL/GenBank/DDBJ whole genome shotgun (WGS) entry which is preliminary data.</text>
</comment>
<keyword evidence="8 11" id="KW-1133">Transmembrane helix</keyword>
<proteinExistence type="inferred from homology"/>
<keyword evidence="4 11" id="KW-1003">Cell membrane</keyword>
<comment type="subunit">
    <text evidence="11">NDH-1 is composed of 14 different subunits. Subunits NuoA, H, J, K, L, M, N constitute the membrane sector of the complex.</text>
</comment>
<dbReference type="InterPro" id="IPR038430">
    <property type="entry name" value="NDAH_ubi_oxred_su3_sf"/>
</dbReference>
<accession>A0A0E9MV96</accession>
<dbReference type="GO" id="GO:0050136">
    <property type="term" value="F:NADH dehydrogenase (quinone) (non-electrogenic) activity"/>
    <property type="evidence" value="ECO:0007669"/>
    <property type="project" value="UniProtKB-UniRule"/>
</dbReference>
<dbReference type="InterPro" id="IPR023043">
    <property type="entry name" value="NAD(P)H_OxRDtase_bac/plastid"/>
</dbReference>
<protein>
    <recommendedName>
        <fullName evidence="11">NADH-quinone oxidoreductase subunit A</fullName>
        <ecNumber evidence="11">7.1.1.-</ecNumber>
    </recommendedName>
    <alternativeName>
        <fullName evidence="11">NADH dehydrogenase I subunit A</fullName>
    </alternativeName>
    <alternativeName>
        <fullName evidence="11">NDH-1 subunit A</fullName>
    </alternativeName>
    <alternativeName>
        <fullName evidence="11">NUO1</fullName>
    </alternativeName>
</protein>